<feature type="region of interest" description="Disordered" evidence="1">
    <location>
        <begin position="1"/>
        <end position="52"/>
    </location>
</feature>
<proteinExistence type="predicted"/>
<evidence type="ECO:0000313" key="2">
    <source>
        <dbReference type="EMBL" id="KAK3928741.1"/>
    </source>
</evidence>
<gene>
    <name evidence="2" type="ORF">KUF71_016964</name>
</gene>
<dbReference type="AlphaFoldDB" id="A0AAE1HY79"/>
<dbReference type="Proteomes" id="UP001219518">
    <property type="component" value="Unassembled WGS sequence"/>
</dbReference>
<name>A0AAE1HY79_9NEOP</name>
<reference evidence="2" key="2">
    <citation type="journal article" date="2023" name="BMC Genomics">
        <title>Pest status, molecular evolution, and epigenetic factors derived from the genome assembly of Frankliniella fusca, a thysanopteran phytovirus vector.</title>
        <authorList>
            <person name="Catto M.A."/>
            <person name="Labadie P.E."/>
            <person name="Jacobson A.L."/>
            <person name="Kennedy G.G."/>
            <person name="Srinivasan R."/>
            <person name="Hunt B.G."/>
        </authorList>
    </citation>
    <scope>NUCLEOTIDE SEQUENCE</scope>
    <source>
        <strain evidence="2">PL_HMW_Pooled</strain>
    </source>
</reference>
<evidence type="ECO:0000256" key="1">
    <source>
        <dbReference type="SAM" id="MobiDB-lite"/>
    </source>
</evidence>
<protein>
    <submittedName>
        <fullName evidence="2">Obscurin</fullName>
    </submittedName>
</protein>
<dbReference type="EMBL" id="JAHWGI010001354">
    <property type="protein sequence ID" value="KAK3928741.1"/>
    <property type="molecule type" value="Genomic_DNA"/>
</dbReference>
<organism evidence="2 3">
    <name type="scientific">Frankliniella fusca</name>
    <dbReference type="NCBI Taxonomy" id="407009"/>
    <lineage>
        <taxon>Eukaryota</taxon>
        <taxon>Metazoa</taxon>
        <taxon>Ecdysozoa</taxon>
        <taxon>Arthropoda</taxon>
        <taxon>Hexapoda</taxon>
        <taxon>Insecta</taxon>
        <taxon>Pterygota</taxon>
        <taxon>Neoptera</taxon>
        <taxon>Paraneoptera</taxon>
        <taxon>Thysanoptera</taxon>
        <taxon>Terebrantia</taxon>
        <taxon>Thripoidea</taxon>
        <taxon>Thripidae</taxon>
        <taxon>Frankliniella</taxon>
    </lineage>
</organism>
<comment type="caution">
    <text evidence="2">The sequence shown here is derived from an EMBL/GenBank/DDBJ whole genome shotgun (WGS) entry which is preliminary data.</text>
</comment>
<accession>A0AAE1HY79</accession>
<reference evidence="2" key="1">
    <citation type="submission" date="2021-07" db="EMBL/GenBank/DDBJ databases">
        <authorList>
            <person name="Catto M.A."/>
            <person name="Jacobson A."/>
            <person name="Kennedy G."/>
            <person name="Labadie P."/>
            <person name="Hunt B.G."/>
            <person name="Srinivasan R."/>
        </authorList>
    </citation>
    <scope>NUCLEOTIDE SEQUENCE</scope>
    <source>
        <strain evidence="2">PL_HMW_Pooled</strain>
        <tissue evidence="2">Head</tissue>
    </source>
</reference>
<keyword evidence="3" id="KW-1185">Reference proteome</keyword>
<evidence type="ECO:0000313" key="3">
    <source>
        <dbReference type="Proteomes" id="UP001219518"/>
    </source>
</evidence>
<sequence length="172" mass="18171">MAKEMEAESTTPDPVVPAGDIKGVGTLASTSTTPDPVAPAGATRDAGTLDPPPPYLAAITQMDTTKVVTTQPSMTPLDPAQLGAAKPVPVYVYAEQPPEKGKAHGSGGRQSSGARCDGLERATLFKLYTSRCLIFKHFASVQLAKHLAQRGIPMLLHVKPRPSVYFYASQNV</sequence>